<protein>
    <submittedName>
        <fullName evidence="2">Uncharacterized protein</fullName>
    </submittedName>
</protein>
<keyword evidence="1" id="KW-1133">Transmembrane helix</keyword>
<sequence length="110" mass="12206">MASSATPGFDGTAPSLFPSATRPRYNFKLALFVTIAIALVWIALIATTIAIGLCIHPLCSFIFLTAIPLYFISRYICSHYARNVYIALDVVPDHSKLQEMRSHSPIFSDR</sequence>
<keyword evidence="1" id="KW-0812">Transmembrane</keyword>
<evidence type="ECO:0000313" key="2">
    <source>
        <dbReference type="EMBL" id="CRI42637.1"/>
    </source>
</evidence>
<proteinExistence type="predicted"/>
<organism evidence="2">
    <name type="scientific">Chlamydia pneumoniae</name>
    <name type="common">Chlamydophila pneumoniae</name>
    <dbReference type="NCBI Taxonomy" id="83558"/>
    <lineage>
        <taxon>Bacteria</taxon>
        <taxon>Pseudomonadati</taxon>
        <taxon>Chlamydiota</taxon>
        <taxon>Chlamydiia</taxon>
        <taxon>Chlamydiales</taxon>
        <taxon>Chlamydiaceae</taxon>
        <taxon>Chlamydia/Chlamydophila group</taxon>
        <taxon>Chlamydia</taxon>
    </lineage>
</organism>
<dbReference type="EMBL" id="LN847049">
    <property type="protein sequence ID" value="CRI42637.1"/>
    <property type="molecule type" value="Genomic_DNA"/>
</dbReference>
<feature type="transmembrane region" description="Helical" evidence="1">
    <location>
        <begin position="50"/>
        <end position="72"/>
    </location>
</feature>
<reference evidence="2" key="1">
    <citation type="submission" date="2015-05" db="EMBL/GenBank/DDBJ databases">
        <authorList>
            <person name="Rattei Thomas"/>
        </authorList>
    </citation>
    <scope>NUCLEOTIDE SEQUENCE</scope>
    <source>
        <strain evidence="2">DC9</strain>
    </source>
</reference>
<dbReference type="AlphaFoldDB" id="A0A0F7X223"/>
<accession>A0A0F7X223</accession>
<evidence type="ECO:0000256" key="1">
    <source>
        <dbReference type="SAM" id="Phobius"/>
    </source>
</evidence>
<name>A0A0F7X223_CHLPN</name>
<gene>
    <name evidence="2" type="ORF">BN1224_DC9_BS_01200</name>
</gene>
<keyword evidence="1" id="KW-0472">Membrane</keyword>
<feature type="transmembrane region" description="Helical" evidence="1">
    <location>
        <begin position="25"/>
        <end position="44"/>
    </location>
</feature>